<dbReference type="OrthoDB" id="9811959at2"/>
<evidence type="ECO:0000313" key="1">
    <source>
        <dbReference type="EMBL" id="OYQ43888.1"/>
    </source>
</evidence>
<dbReference type="Gene3D" id="1.20.1440.60">
    <property type="entry name" value="23S rRNA-intervening sequence"/>
    <property type="match status" value="1"/>
</dbReference>
<keyword evidence="2" id="KW-1185">Reference proteome</keyword>
<dbReference type="NCBIfam" id="TIGR02436">
    <property type="entry name" value="four helix bundle protein"/>
    <property type="match status" value="1"/>
</dbReference>
<comment type="caution">
    <text evidence="1">The sequence shown here is derived from an EMBL/GenBank/DDBJ whole genome shotgun (WGS) entry which is preliminary data.</text>
</comment>
<name>A0A255ZQV3_9FLAO</name>
<accession>A0A255ZQV3</accession>
<evidence type="ECO:0008006" key="3">
    <source>
        <dbReference type="Google" id="ProtNLM"/>
    </source>
</evidence>
<dbReference type="Pfam" id="PF05635">
    <property type="entry name" value="23S_rRNA_IVP"/>
    <property type="match status" value="1"/>
</dbReference>
<dbReference type="AlphaFoldDB" id="A0A255ZQV3"/>
<organism evidence="1 2">
    <name type="scientific">Flavobacterium aurantiibacter</name>
    <dbReference type="NCBI Taxonomy" id="2023067"/>
    <lineage>
        <taxon>Bacteria</taxon>
        <taxon>Pseudomonadati</taxon>
        <taxon>Bacteroidota</taxon>
        <taxon>Flavobacteriia</taxon>
        <taxon>Flavobacteriales</taxon>
        <taxon>Flavobacteriaceae</taxon>
        <taxon>Flavobacterium</taxon>
    </lineage>
</organism>
<dbReference type="PANTHER" id="PTHR38471">
    <property type="entry name" value="FOUR HELIX BUNDLE PROTEIN"/>
    <property type="match status" value="1"/>
</dbReference>
<dbReference type="PANTHER" id="PTHR38471:SF2">
    <property type="entry name" value="FOUR HELIX BUNDLE PROTEIN"/>
    <property type="match status" value="1"/>
</dbReference>
<proteinExistence type="predicted"/>
<reference evidence="1 2" key="1">
    <citation type="submission" date="2017-07" db="EMBL/GenBank/DDBJ databases">
        <title>Flavobacterium cyanobacteriorum sp. nov., isolated from cyanobacterial aggregates in a eutrophic lake.</title>
        <authorList>
            <person name="Cai H."/>
        </authorList>
    </citation>
    <scope>NUCLEOTIDE SEQUENCE [LARGE SCALE GENOMIC DNA]</scope>
    <source>
        <strain evidence="1 2">TH167</strain>
    </source>
</reference>
<gene>
    <name evidence="1" type="ORF">CHX27_08405</name>
</gene>
<dbReference type="CDD" id="cd16377">
    <property type="entry name" value="23S_rRNA_IVP_like"/>
    <property type="match status" value="1"/>
</dbReference>
<sequence length="98" mass="11367">MYAIYTKFPKEELYVLTIQKKRSATSIPTNIAESCGRSTDKDFCRFQYLAFGSANELEYQIMLSAELKFIDNTESQHLSEKIEEIKKMLSSLIRKINS</sequence>
<dbReference type="SUPFAM" id="SSF158446">
    <property type="entry name" value="IVS-encoded protein-like"/>
    <property type="match status" value="1"/>
</dbReference>
<protein>
    <recommendedName>
        <fullName evidence="3">Four helix bundle protein</fullName>
    </recommendedName>
</protein>
<dbReference type="EMBL" id="NOXX01000196">
    <property type="protein sequence ID" value="OYQ43888.1"/>
    <property type="molecule type" value="Genomic_DNA"/>
</dbReference>
<dbReference type="Proteomes" id="UP000216035">
    <property type="component" value="Unassembled WGS sequence"/>
</dbReference>
<dbReference type="InterPro" id="IPR036583">
    <property type="entry name" value="23S_rRNA_IVS_sf"/>
</dbReference>
<evidence type="ECO:0000313" key="2">
    <source>
        <dbReference type="Proteomes" id="UP000216035"/>
    </source>
</evidence>
<dbReference type="InterPro" id="IPR012657">
    <property type="entry name" value="23S_rRNA-intervening_sequence"/>
</dbReference>